<dbReference type="NCBIfam" id="NF033538">
    <property type="entry name" value="transpos_IS91"/>
    <property type="match status" value="1"/>
</dbReference>
<proteinExistence type="predicted"/>
<organism evidence="3 4">
    <name type="scientific">Algoriphagus pacificus</name>
    <dbReference type="NCBI Taxonomy" id="2811234"/>
    <lineage>
        <taxon>Bacteria</taxon>
        <taxon>Pseudomonadati</taxon>
        <taxon>Bacteroidota</taxon>
        <taxon>Cytophagia</taxon>
        <taxon>Cytophagales</taxon>
        <taxon>Cyclobacteriaceae</taxon>
        <taxon>Algoriphagus</taxon>
    </lineage>
</organism>
<protein>
    <submittedName>
        <fullName evidence="3">IS91 family transposase</fullName>
    </submittedName>
</protein>
<dbReference type="InterPro" id="IPR007069">
    <property type="entry name" value="Transposase_32"/>
</dbReference>
<dbReference type="Pfam" id="PF04986">
    <property type="entry name" value="Y2_Tnp"/>
    <property type="match status" value="1"/>
</dbReference>
<dbReference type="Proteomes" id="UP000664480">
    <property type="component" value="Unassembled WGS sequence"/>
</dbReference>
<dbReference type="EMBL" id="JAFKCU010000003">
    <property type="protein sequence ID" value="MBN7817008.1"/>
    <property type="molecule type" value="Genomic_DNA"/>
</dbReference>
<dbReference type="RefSeq" id="WP_206587656.1">
    <property type="nucleotide sequence ID" value="NZ_JAFKCU010000003.1"/>
</dbReference>
<feature type="domain" description="Transposase IS801/IS1294" evidence="1">
    <location>
        <begin position="147"/>
        <end position="326"/>
    </location>
</feature>
<dbReference type="Pfam" id="PF14319">
    <property type="entry name" value="Zn_Tnp_IS91"/>
    <property type="match status" value="1"/>
</dbReference>
<reference evidence="3 4" key="1">
    <citation type="submission" date="2021-03" db="EMBL/GenBank/DDBJ databases">
        <title>novel species isolated from a fishpond in China.</title>
        <authorList>
            <person name="Lu H."/>
            <person name="Cai Z."/>
        </authorList>
    </citation>
    <scope>NUCLEOTIDE SEQUENCE [LARGE SCALE GENOMIC DNA]</scope>
    <source>
        <strain evidence="3 4">YJ13C</strain>
    </source>
</reference>
<evidence type="ECO:0000313" key="4">
    <source>
        <dbReference type="Proteomes" id="UP000664480"/>
    </source>
</evidence>
<evidence type="ECO:0000313" key="3">
    <source>
        <dbReference type="EMBL" id="MBN7817008.1"/>
    </source>
</evidence>
<feature type="domain" description="Transposase zinc-binding" evidence="2">
    <location>
        <begin position="16"/>
        <end position="105"/>
    </location>
</feature>
<keyword evidence="4" id="KW-1185">Reference proteome</keyword>
<dbReference type="InterPro" id="IPR054832">
    <property type="entry name" value="transpos_IS91"/>
</dbReference>
<evidence type="ECO:0000259" key="2">
    <source>
        <dbReference type="Pfam" id="PF14319"/>
    </source>
</evidence>
<dbReference type="InterPro" id="IPR026889">
    <property type="entry name" value="Zn_Tnp"/>
</dbReference>
<evidence type="ECO:0000259" key="1">
    <source>
        <dbReference type="Pfam" id="PF04986"/>
    </source>
</evidence>
<dbReference type="PANTHER" id="PTHR37023:SF1">
    <property type="entry name" value="ISSOD25 TRANSPOSASE TNPA_ISSOD25"/>
    <property type="match status" value="1"/>
</dbReference>
<comment type="caution">
    <text evidence="3">The sequence shown here is derived from an EMBL/GenBank/DDBJ whole genome shotgun (WGS) entry which is preliminary data.</text>
</comment>
<gene>
    <name evidence="3" type="ORF">J0A69_16320</name>
</gene>
<dbReference type="PANTHER" id="PTHR37023">
    <property type="entry name" value="TRANSPOSASE"/>
    <property type="match status" value="1"/>
</dbReference>
<accession>A0ABS3CIT0</accession>
<name>A0ABS3CIT0_9BACT</name>
<sequence>METVNKRSSGPELADVFRNCQQDYLSRHRLTADQHKAFRAIVTCRTSIQGSHRLICEDCDHVKTCYNSCRNRHCPKCQYVRQLLWVERLKSRLLPVRYFHVVFTVPQVLRPLFYLNQKKCYDLLFASSAEAVRKTGSNPSFLGVQTGNLSVLHTWGQSLSYHPHIHMLIPAGGVDQDGMEWVYSHRKFFVPVKALSPVFRGLLFSGLEKHLNNGELTLPDRERELYEDRKALRKLLYEKNWHVYIKKTFRGAGQVVSYLGRYTHRVAISNSRIQEVDKTSVKFRYKDYRTNRIGLMELSTTEFIRRFLQHILPTGFYKIRYYGILSPATGSRIDCFALLKSQKKESQYLGYSTYGLLVGILGEEMFRCPCCRKGRMVYVVPSIHQNSS</sequence>